<dbReference type="PROSITE" id="PS50839">
    <property type="entry name" value="CHASE"/>
    <property type="match status" value="1"/>
</dbReference>
<keyword evidence="7 16" id="KW-0812">Transmembrane</keyword>
<dbReference type="SMART" id="SM00086">
    <property type="entry name" value="PAC"/>
    <property type="match status" value="1"/>
</dbReference>
<feature type="domain" description="Response regulatory" evidence="18">
    <location>
        <begin position="965"/>
        <end position="1081"/>
    </location>
</feature>
<evidence type="ECO:0000256" key="14">
    <source>
        <dbReference type="PROSITE-ProRule" id="PRU00169"/>
    </source>
</evidence>
<feature type="coiled-coil region" evidence="15">
    <location>
        <begin position="548"/>
        <end position="592"/>
    </location>
</feature>
<keyword evidence="6" id="KW-0808">Transferase</keyword>
<evidence type="ECO:0000256" key="2">
    <source>
        <dbReference type="ARBA" id="ARBA00004236"/>
    </source>
</evidence>
<organism evidence="21 22">
    <name type="scientific">Synoicihabitans lomoniglobus</name>
    <dbReference type="NCBI Taxonomy" id="2909285"/>
    <lineage>
        <taxon>Bacteria</taxon>
        <taxon>Pseudomonadati</taxon>
        <taxon>Verrucomicrobiota</taxon>
        <taxon>Opitutia</taxon>
        <taxon>Opitutales</taxon>
        <taxon>Opitutaceae</taxon>
        <taxon>Synoicihabitans</taxon>
    </lineage>
</organism>
<dbReference type="FunFam" id="1.10.287.130:FF:000038">
    <property type="entry name" value="Sensory transduction histidine kinase"/>
    <property type="match status" value="1"/>
</dbReference>
<evidence type="ECO:0000256" key="6">
    <source>
        <dbReference type="ARBA" id="ARBA00022679"/>
    </source>
</evidence>
<evidence type="ECO:0000313" key="21">
    <source>
        <dbReference type="EMBL" id="WED65861.1"/>
    </source>
</evidence>
<dbReference type="InterPro" id="IPR001610">
    <property type="entry name" value="PAC"/>
</dbReference>
<dbReference type="Pfam" id="PF02518">
    <property type="entry name" value="HATPase_c"/>
    <property type="match status" value="1"/>
</dbReference>
<dbReference type="SMART" id="SM00448">
    <property type="entry name" value="REC"/>
    <property type="match status" value="2"/>
</dbReference>
<dbReference type="InterPro" id="IPR013655">
    <property type="entry name" value="PAS_fold_3"/>
</dbReference>
<dbReference type="Pfam" id="PF00512">
    <property type="entry name" value="HisKA"/>
    <property type="match status" value="1"/>
</dbReference>
<dbReference type="PRINTS" id="PR00344">
    <property type="entry name" value="BCTRLSENSOR"/>
</dbReference>
<keyword evidence="5 14" id="KW-0597">Phosphoprotein</keyword>
<dbReference type="Pfam" id="PF03924">
    <property type="entry name" value="CHASE"/>
    <property type="match status" value="1"/>
</dbReference>
<dbReference type="PROSITE" id="PS50110">
    <property type="entry name" value="RESPONSE_REGULATORY"/>
    <property type="match status" value="2"/>
</dbReference>
<dbReference type="Pfam" id="PF00072">
    <property type="entry name" value="Response_reg"/>
    <property type="match status" value="2"/>
</dbReference>
<comment type="catalytic activity">
    <reaction evidence="1">
        <text>ATP + protein L-histidine = ADP + protein N-phospho-L-histidine.</text>
        <dbReference type="EC" id="2.7.13.3"/>
    </reaction>
</comment>
<dbReference type="CDD" id="cd00082">
    <property type="entry name" value="HisKA"/>
    <property type="match status" value="1"/>
</dbReference>
<dbReference type="CDD" id="cd00130">
    <property type="entry name" value="PAS"/>
    <property type="match status" value="1"/>
</dbReference>
<dbReference type="GO" id="GO:0005886">
    <property type="term" value="C:plasma membrane"/>
    <property type="evidence" value="ECO:0007669"/>
    <property type="project" value="UniProtKB-SubCell"/>
</dbReference>
<dbReference type="PANTHER" id="PTHR43047">
    <property type="entry name" value="TWO-COMPONENT HISTIDINE PROTEIN KINASE"/>
    <property type="match status" value="1"/>
</dbReference>
<dbReference type="InterPro" id="IPR000014">
    <property type="entry name" value="PAS"/>
</dbReference>
<evidence type="ECO:0000256" key="7">
    <source>
        <dbReference type="ARBA" id="ARBA00022692"/>
    </source>
</evidence>
<dbReference type="SMART" id="SM00387">
    <property type="entry name" value="HATPase_c"/>
    <property type="match status" value="1"/>
</dbReference>
<evidence type="ECO:0000256" key="10">
    <source>
        <dbReference type="ARBA" id="ARBA00022840"/>
    </source>
</evidence>
<protein>
    <recommendedName>
        <fullName evidence="3">histidine kinase</fullName>
        <ecNumber evidence="3">2.7.13.3</ecNumber>
    </recommendedName>
</protein>
<dbReference type="NCBIfam" id="TIGR00229">
    <property type="entry name" value="sensory_box"/>
    <property type="match status" value="1"/>
</dbReference>
<keyword evidence="4" id="KW-1003">Cell membrane</keyword>
<dbReference type="InterPro" id="IPR036097">
    <property type="entry name" value="HisK_dim/P_sf"/>
</dbReference>
<dbReference type="CDD" id="cd17546">
    <property type="entry name" value="REC_hyHK_CKI1_RcsC-like"/>
    <property type="match status" value="1"/>
</dbReference>
<dbReference type="GO" id="GO:0009927">
    <property type="term" value="F:histidine phosphotransfer kinase activity"/>
    <property type="evidence" value="ECO:0007669"/>
    <property type="project" value="TreeGrafter"/>
</dbReference>
<dbReference type="GO" id="GO:0000155">
    <property type="term" value="F:phosphorelay sensor kinase activity"/>
    <property type="evidence" value="ECO:0007669"/>
    <property type="project" value="InterPro"/>
</dbReference>
<feature type="transmembrane region" description="Helical" evidence="16">
    <location>
        <begin position="316"/>
        <end position="339"/>
    </location>
</feature>
<evidence type="ECO:0000256" key="12">
    <source>
        <dbReference type="ARBA" id="ARBA00023012"/>
    </source>
</evidence>
<keyword evidence="13 16" id="KW-0472">Membrane</keyword>
<dbReference type="GO" id="GO:0005524">
    <property type="term" value="F:ATP binding"/>
    <property type="evidence" value="ECO:0007669"/>
    <property type="project" value="UniProtKB-KW"/>
</dbReference>
<evidence type="ECO:0000259" key="19">
    <source>
        <dbReference type="PROSITE" id="PS50113"/>
    </source>
</evidence>
<dbReference type="AlphaFoldDB" id="A0AAF0CPV1"/>
<evidence type="ECO:0000256" key="15">
    <source>
        <dbReference type="SAM" id="Coils"/>
    </source>
</evidence>
<reference evidence="21" key="1">
    <citation type="submission" date="2023-03" db="EMBL/GenBank/DDBJ databases">
        <title>Lomoglobus Profundus gen. nov., sp. nov., a novel member of the phylum Verrucomicrobia, isolated from deep-marine sediment of South China Sea.</title>
        <authorList>
            <person name="Ahmad T."/>
            <person name="Ishaq S.E."/>
            <person name="Wang F."/>
        </authorList>
    </citation>
    <scope>NUCLEOTIDE SEQUENCE</scope>
    <source>
        <strain evidence="21">LMO-M01</strain>
    </source>
</reference>
<dbReference type="SMART" id="SM00388">
    <property type="entry name" value="HisKA"/>
    <property type="match status" value="1"/>
</dbReference>
<dbReference type="InterPro" id="IPR003661">
    <property type="entry name" value="HisK_dim/P_dom"/>
</dbReference>
<dbReference type="InterPro" id="IPR042240">
    <property type="entry name" value="CHASE_sf"/>
</dbReference>
<dbReference type="Gene3D" id="3.30.450.20">
    <property type="entry name" value="PAS domain"/>
    <property type="match status" value="1"/>
</dbReference>
<sequence>MKPPLSPALSPALPRPWIWPAVVMTIGVLLSVFVWQLTSHFVARKEAERFAFETNEATNIILEHIDSYQIALLGGVGLFAASDDVNRDGWRAFAQSLRTERYFPGIQGIGFAQHLFPTELDAHVADVRAEGFPAYSLRPAGERDDYTAIVFLEPFDERNRQAFGYDMFSEPTRHAAMARARDTNETILSGRVTLVQEIDEDVQAGFLMYVPVYRRHQPIGTVAERQAALHGYVYSPFRAGQLVRGIFPKGLERLRLQIHDGPQVTPEFLLFADPAPNQPSAHRHRRLFEARSVELYGRTWTLSFETRPAFFNTAELYLPTATLTVALLLSALFALLTWAQSNLRLKAKNLEGEIAARRDAENEAHRLNQELEQRVRERTSELNITALALRENEERMRLATTAAGIGVWVWEIDEQIQRWDDRMFAIHGLPPTSDLVVTHRDWQARVFPDDLEEQNARLVRTVSRKGRDQREFRIIRANDETVRFVQSAEMVIAKGDGTPSRVIGINVDITERKETEAKLHALNLDLEQRVEDRTRDFELARVATLSLLQDTEQQKQRVEEVLATQREIGEKLQAANAELAQASRHKDEFLANMSHELRTPLNAILGLSEAMLEQHGGPLSDRHVKSVTTISTSGQHLLELINDILDLSQIGAGSLKLCAESLEVEPFCESCLLLVRTQAMRKNLRILLSPTFETTHIFADPKRFKQVMVNLLTNAVKFTPPGGNIGLDVVALPTECAVRFTVWDTGIGIAAEDQSKLFRAFTQLDAGLNRAQEGTGLGLAMVAKLVELHGGRVSVESEVGQGSRFSVTLPQPQEVMPEVSPLPVPNRRDYRRVMLIEDDVNAREQIERYLGELNISTISKTLGHHVVETAAREQPDAILLDILLPDESGLTVLQRLKETPATRDIPVVLISVMDEPADSPAPDAAAYFTKPVTRTALAQFFQREAIKSSASTPPFPQPEPDRDQLILLAEDNETNIETIGGYLEETGYAMIFARNGLEAVRLTNAHHPSLILMDIQMPEMDGLAAIRKIRANESIPNVPIIALTALAMPGDRERCLEAGATEYISKPVKLRELVSLMKQLLTS</sequence>
<evidence type="ECO:0000256" key="4">
    <source>
        <dbReference type="ARBA" id="ARBA00022475"/>
    </source>
</evidence>
<keyword evidence="22" id="KW-1185">Reference proteome</keyword>
<evidence type="ECO:0000256" key="8">
    <source>
        <dbReference type="ARBA" id="ARBA00022741"/>
    </source>
</evidence>
<dbReference type="Gene3D" id="1.10.287.130">
    <property type="match status" value="1"/>
</dbReference>
<dbReference type="RefSeq" id="WP_330930391.1">
    <property type="nucleotide sequence ID" value="NZ_CP119075.1"/>
</dbReference>
<dbReference type="EMBL" id="CP119075">
    <property type="protein sequence ID" value="WED65861.1"/>
    <property type="molecule type" value="Genomic_DNA"/>
</dbReference>
<feature type="domain" description="Response regulatory" evidence="18">
    <location>
        <begin position="832"/>
        <end position="945"/>
    </location>
</feature>
<evidence type="ECO:0000256" key="1">
    <source>
        <dbReference type="ARBA" id="ARBA00000085"/>
    </source>
</evidence>
<dbReference type="InterPro" id="IPR006189">
    <property type="entry name" value="CHASE_dom"/>
</dbReference>
<feature type="domain" description="Histidine kinase" evidence="17">
    <location>
        <begin position="592"/>
        <end position="813"/>
    </location>
</feature>
<evidence type="ECO:0000256" key="13">
    <source>
        <dbReference type="ARBA" id="ARBA00023136"/>
    </source>
</evidence>
<feature type="modified residue" description="4-aspartylphosphate" evidence="14">
    <location>
        <position position="1014"/>
    </location>
</feature>
<feature type="domain" description="CHASE" evidence="20">
    <location>
        <begin position="81"/>
        <end position="254"/>
    </location>
</feature>
<dbReference type="FunFam" id="3.30.565.10:FF:000023">
    <property type="entry name" value="PAS domain-containing sensor histidine kinase"/>
    <property type="match status" value="1"/>
</dbReference>
<evidence type="ECO:0000256" key="16">
    <source>
        <dbReference type="SAM" id="Phobius"/>
    </source>
</evidence>
<dbReference type="InterPro" id="IPR000700">
    <property type="entry name" value="PAS-assoc_C"/>
</dbReference>
<evidence type="ECO:0000256" key="9">
    <source>
        <dbReference type="ARBA" id="ARBA00022777"/>
    </source>
</evidence>
<dbReference type="InterPro" id="IPR004358">
    <property type="entry name" value="Sig_transdc_His_kin-like_C"/>
</dbReference>
<keyword evidence="9" id="KW-0418">Kinase</keyword>
<dbReference type="Gene3D" id="3.30.565.10">
    <property type="entry name" value="Histidine kinase-like ATPase, C-terminal domain"/>
    <property type="match status" value="1"/>
</dbReference>
<dbReference type="InterPro" id="IPR003594">
    <property type="entry name" value="HATPase_dom"/>
</dbReference>
<dbReference type="SUPFAM" id="SSF55874">
    <property type="entry name" value="ATPase domain of HSP90 chaperone/DNA topoisomerase II/histidine kinase"/>
    <property type="match status" value="1"/>
</dbReference>
<feature type="transmembrane region" description="Helical" evidence="16">
    <location>
        <begin position="17"/>
        <end position="35"/>
    </location>
</feature>
<gene>
    <name evidence="21" type="ORF">PXH66_03235</name>
</gene>
<evidence type="ECO:0000256" key="5">
    <source>
        <dbReference type="ARBA" id="ARBA00022553"/>
    </source>
</evidence>
<dbReference type="Pfam" id="PF08447">
    <property type="entry name" value="PAS_3"/>
    <property type="match status" value="1"/>
</dbReference>
<dbReference type="InterPro" id="IPR011006">
    <property type="entry name" value="CheY-like_superfamily"/>
</dbReference>
<dbReference type="InterPro" id="IPR035965">
    <property type="entry name" value="PAS-like_dom_sf"/>
</dbReference>
<keyword evidence="10" id="KW-0067">ATP-binding</keyword>
<evidence type="ECO:0000256" key="3">
    <source>
        <dbReference type="ARBA" id="ARBA00012438"/>
    </source>
</evidence>
<dbReference type="Gene3D" id="3.40.50.2300">
    <property type="match status" value="2"/>
</dbReference>
<name>A0AAF0CPV1_9BACT</name>
<keyword evidence="15" id="KW-0175">Coiled coil</keyword>
<dbReference type="Gene3D" id="2.10.70.100">
    <property type="match status" value="1"/>
</dbReference>
<dbReference type="Proteomes" id="UP001218638">
    <property type="component" value="Chromosome"/>
</dbReference>
<evidence type="ECO:0000259" key="17">
    <source>
        <dbReference type="PROSITE" id="PS50109"/>
    </source>
</evidence>
<dbReference type="KEGG" id="slom:PXH66_03235"/>
<comment type="subcellular location">
    <subcellularLocation>
        <location evidence="2">Cell membrane</location>
    </subcellularLocation>
</comment>
<proteinExistence type="predicted"/>
<evidence type="ECO:0000256" key="11">
    <source>
        <dbReference type="ARBA" id="ARBA00022989"/>
    </source>
</evidence>
<dbReference type="PANTHER" id="PTHR43047:SF63">
    <property type="entry name" value="HISTIDINE KINASE"/>
    <property type="match status" value="1"/>
</dbReference>
<dbReference type="SUPFAM" id="SSF55785">
    <property type="entry name" value="PYP-like sensor domain (PAS domain)"/>
    <property type="match status" value="1"/>
</dbReference>
<evidence type="ECO:0000259" key="20">
    <source>
        <dbReference type="PROSITE" id="PS50839"/>
    </source>
</evidence>
<dbReference type="SUPFAM" id="SSF52172">
    <property type="entry name" value="CheY-like"/>
    <property type="match status" value="2"/>
</dbReference>
<keyword evidence="12" id="KW-0902">Two-component regulatory system</keyword>
<dbReference type="PROSITE" id="PS50109">
    <property type="entry name" value="HIS_KIN"/>
    <property type="match status" value="1"/>
</dbReference>
<dbReference type="InterPro" id="IPR036890">
    <property type="entry name" value="HATPase_C_sf"/>
</dbReference>
<dbReference type="EC" id="2.7.13.3" evidence="3"/>
<dbReference type="SUPFAM" id="SSF47384">
    <property type="entry name" value="Homodimeric domain of signal transducing histidine kinase"/>
    <property type="match status" value="1"/>
</dbReference>
<dbReference type="CDD" id="cd16922">
    <property type="entry name" value="HATPase_EvgS-ArcB-TorS-like"/>
    <property type="match status" value="1"/>
</dbReference>
<feature type="modified residue" description="4-aspartylphosphate" evidence="14">
    <location>
        <position position="881"/>
    </location>
</feature>
<evidence type="ECO:0000259" key="18">
    <source>
        <dbReference type="PROSITE" id="PS50110"/>
    </source>
</evidence>
<dbReference type="InterPro" id="IPR001789">
    <property type="entry name" value="Sig_transdc_resp-reg_receiver"/>
</dbReference>
<evidence type="ECO:0000313" key="22">
    <source>
        <dbReference type="Proteomes" id="UP001218638"/>
    </source>
</evidence>
<dbReference type="PROSITE" id="PS50113">
    <property type="entry name" value="PAC"/>
    <property type="match status" value="1"/>
</dbReference>
<dbReference type="SMART" id="SM01079">
    <property type="entry name" value="CHASE"/>
    <property type="match status" value="1"/>
</dbReference>
<dbReference type="InterPro" id="IPR005467">
    <property type="entry name" value="His_kinase_dom"/>
</dbReference>
<dbReference type="Gene3D" id="3.30.450.350">
    <property type="entry name" value="CHASE domain"/>
    <property type="match status" value="1"/>
</dbReference>
<feature type="coiled-coil region" evidence="15">
    <location>
        <begin position="350"/>
        <end position="377"/>
    </location>
</feature>
<accession>A0AAF0CPV1</accession>
<feature type="domain" description="PAC" evidence="19">
    <location>
        <begin position="468"/>
        <end position="521"/>
    </location>
</feature>
<keyword evidence="8" id="KW-0547">Nucleotide-binding</keyword>
<keyword evidence="11 16" id="KW-1133">Transmembrane helix</keyword>